<accession>A0A382YQN8</accession>
<dbReference type="Pfam" id="PF13347">
    <property type="entry name" value="MFS_2"/>
    <property type="match status" value="1"/>
</dbReference>
<dbReference type="SUPFAM" id="SSF103473">
    <property type="entry name" value="MFS general substrate transporter"/>
    <property type="match status" value="1"/>
</dbReference>
<feature type="transmembrane region" description="Helical" evidence="1">
    <location>
        <begin position="152"/>
        <end position="175"/>
    </location>
</feature>
<dbReference type="EMBL" id="UINC01177509">
    <property type="protein sequence ID" value="SVD85195.1"/>
    <property type="molecule type" value="Genomic_DNA"/>
</dbReference>
<dbReference type="InterPro" id="IPR036259">
    <property type="entry name" value="MFS_trans_sf"/>
</dbReference>
<dbReference type="GO" id="GO:0015293">
    <property type="term" value="F:symporter activity"/>
    <property type="evidence" value="ECO:0007669"/>
    <property type="project" value="InterPro"/>
</dbReference>
<organism evidence="2">
    <name type="scientific">marine metagenome</name>
    <dbReference type="NCBI Taxonomy" id="408172"/>
    <lineage>
        <taxon>unclassified sequences</taxon>
        <taxon>metagenomes</taxon>
        <taxon>ecological metagenomes</taxon>
    </lineage>
</organism>
<keyword evidence="1" id="KW-1133">Transmembrane helix</keyword>
<feature type="transmembrane region" description="Helical" evidence="1">
    <location>
        <begin position="86"/>
        <end position="106"/>
    </location>
</feature>
<dbReference type="PANTHER" id="PTHR11328:SF24">
    <property type="entry name" value="MAJOR FACILITATOR SUPERFAMILY (MFS) PROFILE DOMAIN-CONTAINING PROTEIN"/>
    <property type="match status" value="1"/>
</dbReference>
<keyword evidence="1" id="KW-0812">Transmembrane</keyword>
<gene>
    <name evidence="2" type="ORF">METZ01_LOCUS438049</name>
</gene>
<dbReference type="GO" id="GO:0008643">
    <property type="term" value="P:carbohydrate transport"/>
    <property type="evidence" value="ECO:0007669"/>
    <property type="project" value="InterPro"/>
</dbReference>
<reference evidence="2" key="1">
    <citation type="submission" date="2018-05" db="EMBL/GenBank/DDBJ databases">
        <authorList>
            <person name="Lanie J.A."/>
            <person name="Ng W.-L."/>
            <person name="Kazmierczak K.M."/>
            <person name="Andrzejewski T.M."/>
            <person name="Davidsen T.M."/>
            <person name="Wayne K.J."/>
            <person name="Tettelin H."/>
            <person name="Glass J.I."/>
            <person name="Rusch D."/>
            <person name="Podicherti R."/>
            <person name="Tsui H.-C.T."/>
            <person name="Winkler M.E."/>
        </authorList>
    </citation>
    <scope>NUCLEOTIDE SEQUENCE</scope>
</reference>
<proteinExistence type="predicted"/>
<feature type="non-terminal residue" evidence="2">
    <location>
        <position position="250"/>
    </location>
</feature>
<feature type="transmembrane region" description="Helical" evidence="1">
    <location>
        <begin position="46"/>
        <end position="65"/>
    </location>
</feature>
<keyword evidence="1" id="KW-0472">Membrane</keyword>
<evidence type="ECO:0008006" key="3">
    <source>
        <dbReference type="Google" id="ProtNLM"/>
    </source>
</evidence>
<dbReference type="GO" id="GO:0005886">
    <property type="term" value="C:plasma membrane"/>
    <property type="evidence" value="ECO:0007669"/>
    <property type="project" value="TreeGrafter"/>
</dbReference>
<protein>
    <recommendedName>
        <fullName evidence="3">Major facilitator superfamily (MFS) profile domain-containing protein</fullName>
    </recommendedName>
</protein>
<evidence type="ECO:0000256" key="1">
    <source>
        <dbReference type="SAM" id="Phobius"/>
    </source>
</evidence>
<dbReference type="Gene3D" id="1.20.1250.20">
    <property type="entry name" value="MFS general substrate transporter like domains"/>
    <property type="match status" value="1"/>
</dbReference>
<name>A0A382YQN8_9ZZZZ</name>
<dbReference type="AlphaFoldDB" id="A0A382YQN8"/>
<evidence type="ECO:0000313" key="2">
    <source>
        <dbReference type="EMBL" id="SVD85195.1"/>
    </source>
</evidence>
<feature type="transmembrane region" description="Helical" evidence="1">
    <location>
        <begin position="112"/>
        <end position="132"/>
    </location>
</feature>
<feature type="transmembrane region" description="Helical" evidence="1">
    <location>
        <begin position="190"/>
        <end position="210"/>
    </location>
</feature>
<sequence length="250" mass="27965">MSERFHSPNLDKSTIFFFSFGQLAEGLMNSAFAILLFFYFNQVLGLSGTLCGLALLIATSIDAITDPVMGTISDNWRSSLGRRHPFMYASALPLAISFYFLFAPAFDSGNALFVWLTGFAILTRMSMTLFHVPHMAFGAELSDDFDRRTNLVAYRMLFGVSGWILLNAGFAVLFAPTDEYPNGQLNPANYPWFAGMLSVGIFVSIMLTSWGTRSVIPFLHQPPPTRKDHLNQSLEDVRISLTNVSFRWLV</sequence>
<dbReference type="PANTHER" id="PTHR11328">
    <property type="entry name" value="MAJOR FACILITATOR SUPERFAMILY DOMAIN-CONTAINING PROTEIN"/>
    <property type="match status" value="1"/>
</dbReference>
<feature type="transmembrane region" description="Helical" evidence="1">
    <location>
        <begin position="15"/>
        <end position="40"/>
    </location>
</feature>
<dbReference type="InterPro" id="IPR039672">
    <property type="entry name" value="MFS_2"/>
</dbReference>